<keyword evidence="7" id="KW-1133">Transmembrane helix</keyword>
<reference evidence="9 10" key="2">
    <citation type="journal article" date="2011" name="J. Bacteriol.">
        <title>Genome Sequence of Kosmotoga olearia Strain TBF 19.5.1, a Thermophilic Bacterium with a Wide Growth Temperature Range, Isolated from the Troll B Oil Platform in the North Sea.</title>
        <authorList>
            <person name="Swithers K.S."/>
            <person name="Dipippo J.L."/>
            <person name="Bruce D.C."/>
            <person name="Detter C."/>
            <person name="Tapia R."/>
            <person name="Han S."/>
            <person name="Goodwin L.A."/>
            <person name="Han J."/>
            <person name="Woyke T."/>
            <person name="Pitluck S."/>
            <person name="Pennacchio L."/>
            <person name="Nolan M."/>
            <person name="Mikhailova N."/>
            <person name="Land M.L."/>
            <person name="Nesbo C.L."/>
            <person name="Gogarten J.P."/>
            <person name="Noll K.M."/>
        </authorList>
    </citation>
    <scope>NUCLEOTIDE SEQUENCE [LARGE SCALE GENOMIC DNA]</scope>
    <source>
        <strain evidence="10">ATCC BAA-1733 / DSM 21960 / TBF 19.5.1</strain>
    </source>
</reference>
<feature type="transmembrane region" description="Helical" evidence="7">
    <location>
        <begin position="33"/>
        <end position="57"/>
    </location>
</feature>
<feature type="domain" description="4Fe-4S ferredoxin-type" evidence="8">
    <location>
        <begin position="207"/>
        <end position="236"/>
    </location>
</feature>
<keyword evidence="3" id="KW-0479">Metal-binding</keyword>
<evidence type="ECO:0000256" key="3">
    <source>
        <dbReference type="ARBA" id="ARBA00022723"/>
    </source>
</evidence>
<dbReference type="GO" id="GO:0005886">
    <property type="term" value="C:plasma membrane"/>
    <property type="evidence" value="ECO:0007669"/>
    <property type="project" value="UniProtKB-SubCell"/>
</dbReference>
<protein>
    <submittedName>
        <fullName evidence="9">4Fe-4S ferredoxin iron-sulfur binding domain protein</fullName>
    </submittedName>
</protein>
<keyword evidence="7" id="KW-0812">Transmembrane</keyword>
<dbReference type="PROSITE" id="PS51379">
    <property type="entry name" value="4FE4S_FER_2"/>
    <property type="match status" value="1"/>
</dbReference>
<evidence type="ECO:0000313" key="9">
    <source>
        <dbReference type="EMBL" id="ACR79128.1"/>
    </source>
</evidence>
<dbReference type="Pfam" id="PF13237">
    <property type="entry name" value="Fer4_10"/>
    <property type="match status" value="1"/>
</dbReference>
<dbReference type="PANTHER" id="PTHR30224:SF4">
    <property type="entry name" value="ELECTRON TRANSPORT PROTEIN YCCM-RELATED"/>
    <property type="match status" value="1"/>
</dbReference>
<accession>C5CDV9</accession>
<name>C5CDV9_KOSOT</name>
<dbReference type="EMBL" id="CP001634">
    <property type="protein sequence ID" value="ACR79128.1"/>
    <property type="molecule type" value="Genomic_DNA"/>
</dbReference>
<organism evidence="9 10">
    <name type="scientific">Kosmotoga olearia (strain ATCC BAA-1733 / DSM 21960 / TBF 19.5.1)</name>
    <dbReference type="NCBI Taxonomy" id="521045"/>
    <lineage>
        <taxon>Bacteria</taxon>
        <taxon>Thermotogati</taxon>
        <taxon>Thermotogota</taxon>
        <taxon>Thermotogae</taxon>
        <taxon>Kosmotogales</taxon>
        <taxon>Kosmotogaceae</taxon>
        <taxon>Kosmotoga</taxon>
    </lineage>
</organism>
<keyword evidence="2" id="KW-1003">Cell membrane</keyword>
<comment type="subcellular location">
    <subcellularLocation>
        <location evidence="1">Cell membrane</location>
    </subcellularLocation>
</comment>
<dbReference type="STRING" id="521045.Kole_0403"/>
<dbReference type="Proteomes" id="UP000002382">
    <property type="component" value="Chromosome"/>
</dbReference>
<dbReference type="PANTHER" id="PTHR30224">
    <property type="entry name" value="ELECTRON TRANSPORT PROTEIN"/>
    <property type="match status" value="1"/>
</dbReference>
<sequence length="520" mass="58071">MKVQRLRLWIQIFFVALIVFISVGHYLDEKNIYTIPGVASIHAICPFGGVVTMYNFVTTGDYVKKLHQSNFIMILALIILLVLTGASFCGWICPLGSVQEWFGKLGRKIFRKHYNKVPKKLDKVLRFGKYFVLGYIVIQTARTVNLVFADFDPYYNLFNIWTDEIALSGYIVVALTLGLSLLIERPFCRYACPLGAINGLFNSFSLLNIKRYENTCVNCGQCDRACPVGIVVSKTDALRSPSCIRCLKCVESCPINEKNKDTLKLDLIPAKKEKKPRKVIPNTAYVVLVLVAFIAPIAIAMANGAFITERIKTYETTDDIRGSSTLQEILDHYDVSKGVLYGSLGIPQSIPTETKLKDLAELIGIPEEEEIISPEVIRTAVEVINQPVEELYSVANIDSSELSEIIKNAGLDEGATVKQLVMKSEPGVLAYIISGKWPSDYIAQTGEDELVYQPEKETTEVSIKGSTTLGEIKELVPDFEAFLQEFGISEDEPLTAMLKDLKSKYGFEISAIREYVDSQQ</sequence>
<feature type="transmembrane region" description="Helical" evidence="7">
    <location>
        <begin position="165"/>
        <end position="183"/>
    </location>
</feature>
<evidence type="ECO:0000256" key="5">
    <source>
        <dbReference type="ARBA" id="ARBA00023014"/>
    </source>
</evidence>
<dbReference type="HOGENOM" id="CLU_033147_4_0_0"/>
<dbReference type="OrthoDB" id="9806398at2"/>
<dbReference type="InterPro" id="IPR052378">
    <property type="entry name" value="NosR_regulator"/>
</dbReference>
<dbReference type="InterPro" id="IPR017896">
    <property type="entry name" value="4Fe4S_Fe-S-bd"/>
</dbReference>
<gene>
    <name evidence="9" type="ordered locus">Kole_0403</name>
</gene>
<keyword evidence="6 7" id="KW-0472">Membrane</keyword>
<dbReference type="Gene3D" id="3.30.70.20">
    <property type="match status" value="1"/>
</dbReference>
<keyword evidence="10" id="KW-1185">Reference proteome</keyword>
<evidence type="ECO:0000256" key="6">
    <source>
        <dbReference type="ARBA" id="ARBA00023136"/>
    </source>
</evidence>
<dbReference type="SUPFAM" id="SSF54862">
    <property type="entry name" value="4Fe-4S ferredoxins"/>
    <property type="match status" value="1"/>
</dbReference>
<dbReference type="Pfam" id="PF12801">
    <property type="entry name" value="Fer4_5"/>
    <property type="match status" value="2"/>
</dbReference>
<dbReference type="eggNOG" id="COG0348">
    <property type="taxonomic scope" value="Bacteria"/>
</dbReference>
<feature type="transmembrane region" description="Helical" evidence="7">
    <location>
        <begin position="284"/>
        <end position="307"/>
    </location>
</feature>
<dbReference type="AlphaFoldDB" id="C5CDV9"/>
<evidence type="ECO:0000259" key="8">
    <source>
        <dbReference type="PROSITE" id="PS51379"/>
    </source>
</evidence>
<feature type="transmembrane region" description="Helical" evidence="7">
    <location>
        <begin position="69"/>
        <end position="93"/>
    </location>
</feature>
<evidence type="ECO:0000256" key="4">
    <source>
        <dbReference type="ARBA" id="ARBA00023004"/>
    </source>
</evidence>
<dbReference type="InterPro" id="IPR017900">
    <property type="entry name" value="4Fe4S_Fe_S_CS"/>
</dbReference>
<reference evidence="9 10" key="1">
    <citation type="submission" date="2009-06" db="EMBL/GenBank/DDBJ databases">
        <title>Complete sequence of Thermotogales bacterium TBF 19.5.1.</title>
        <authorList>
            <consortium name="US DOE Joint Genome Institute"/>
            <person name="Lucas S."/>
            <person name="Copeland A."/>
            <person name="Lapidus A."/>
            <person name="Glavina del Rio T."/>
            <person name="Tice H."/>
            <person name="Bruce D."/>
            <person name="Goodwin L."/>
            <person name="Pitluck S."/>
            <person name="Chertkov O."/>
            <person name="Brettin T."/>
            <person name="Detter J.C."/>
            <person name="Han C."/>
            <person name="Schmutz J."/>
            <person name="Larimer F."/>
            <person name="Land M."/>
            <person name="Hauser L."/>
            <person name="Kyrpides N."/>
            <person name="Ovchinnikova G."/>
            <person name="Noll K."/>
        </authorList>
    </citation>
    <scope>NUCLEOTIDE SEQUENCE [LARGE SCALE GENOMIC DNA]</scope>
    <source>
        <strain evidence="10">ATCC BAA-1733 / DSM 21960 / TBF 19.5.1</strain>
    </source>
</reference>
<evidence type="ECO:0000313" key="10">
    <source>
        <dbReference type="Proteomes" id="UP000002382"/>
    </source>
</evidence>
<keyword evidence="5" id="KW-0411">Iron-sulfur</keyword>
<dbReference type="GO" id="GO:0046872">
    <property type="term" value="F:metal ion binding"/>
    <property type="evidence" value="ECO:0007669"/>
    <property type="project" value="UniProtKB-KW"/>
</dbReference>
<feature type="transmembrane region" description="Helical" evidence="7">
    <location>
        <begin position="7"/>
        <end position="27"/>
    </location>
</feature>
<evidence type="ECO:0000256" key="2">
    <source>
        <dbReference type="ARBA" id="ARBA00022475"/>
    </source>
</evidence>
<dbReference type="RefSeq" id="WP_012744915.1">
    <property type="nucleotide sequence ID" value="NC_012785.1"/>
</dbReference>
<proteinExistence type="predicted"/>
<dbReference type="GO" id="GO:0051536">
    <property type="term" value="F:iron-sulfur cluster binding"/>
    <property type="evidence" value="ECO:0007669"/>
    <property type="project" value="UniProtKB-KW"/>
</dbReference>
<evidence type="ECO:0000256" key="1">
    <source>
        <dbReference type="ARBA" id="ARBA00004236"/>
    </source>
</evidence>
<evidence type="ECO:0000256" key="7">
    <source>
        <dbReference type="SAM" id="Phobius"/>
    </source>
</evidence>
<keyword evidence="4" id="KW-0408">Iron</keyword>
<dbReference type="PROSITE" id="PS00198">
    <property type="entry name" value="4FE4S_FER_1"/>
    <property type="match status" value="2"/>
</dbReference>
<dbReference type="KEGG" id="kol:Kole_0403"/>